<comment type="function">
    <text evidence="4">Catalyzes the NAD-dependent reduction of succinylglutamate semialdehyde into succinylglutamate.</text>
</comment>
<feature type="active site" evidence="4">
    <location>
        <position position="277"/>
    </location>
</feature>
<dbReference type="InterPro" id="IPR016163">
    <property type="entry name" value="Ald_DH_C"/>
</dbReference>
<accession>A0ABX8JQP3</accession>
<dbReference type="EMBL" id="CP076838">
    <property type="protein sequence ID" value="QWW77961.1"/>
    <property type="molecule type" value="Genomic_DNA"/>
</dbReference>
<keyword evidence="2 4" id="KW-0560">Oxidoreductase</keyword>
<comment type="catalytic activity">
    <reaction evidence="4">
        <text>N-succinyl-L-glutamate 5-semialdehyde + NAD(+) + H2O = N-succinyl-L-glutamate + NADH + 2 H(+)</text>
        <dbReference type="Rhea" id="RHEA:10812"/>
        <dbReference type="ChEBI" id="CHEBI:15377"/>
        <dbReference type="ChEBI" id="CHEBI:15378"/>
        <dbReference type="ChEBI" id="CHEBI:57540"/>
        <dbReference type="ChEBI" id="CHEBI:57945"/>
        <dbReference type="ChEBI" id="CHEBI:58520"/>
        <dbReference type="ChEBI" id="CHEBI:58763"/>
        <dbReference type="EC" id="1.2.1.71"/>
    </reaction>
</comment>
<feature type="binding site" evidence="4">
    <location>
        <begin position="220"/>
        <end position="225"/>
    </location>
    <ligand>
        <name>NAD(+)</name>
        <dbReference type="ChEBI" id="CHEBI:57540"/>
    </ligand>
</feature>
<evidence type="ECO:0000259" key="6">
    <source>
        <dbReference type="Pfam" id="PF00171"/>
    </source>
</evidence>
<sequence>MTLWINGDWVTGAGEKRTKTNPVGQETLWQGNDASPEQVEQACRAARAAFPAWARLPFTVRQSIAEKFAGLLEANKTELTSIIARETGKPRWEAATEITAMINKVAISVKAYHTRTGEQRTEMADGAATLRHRPHGVLAVFGPYNFPGHLPNGHIVPALLAGNTLIFKPSELTPWTGEAVVKLWEQAGLPPGVLNLVQGGRETGQALSGLRDVDGLLFTGSAGTGYQLHRQLAGQPEKILALEMGGNNPLIVDEPADIDAAVHLTIQSAFITAGQRCTCARRLLVKRGAQGDAFLARLVEVSSTLIPGEWDALDQPFIGGLISEQAAIQVYNAWREHVAKGGTSLLDPRRVKAGTSLLTPAIVEMSGVQSVADEEVFGPLLCVWRYDTFDEAIAMANATRYGLSSGLISPDREKFDQLLLEARAGIVNWNKPLTGAASTAPFGGVGASGNHRASAWYAADYCSWPMASLETETIALPEQLNPGLDFTQGKRHESA</sequence>
<reference evidence="7 8" key="1">
    <citation type="submission" date="2021-06" db="EMBL/GenBank/DDBJ databases">
        <title>Leclercia pneumoniae sp. nov.</title>
        <authorList>
            <person name="Hoenemann M."/>
            <person name="Viehweger A."/>
            <person name="Dietze N."/>
        </authorList>
    </citation>
    <scope>NUCLEOTIDE SEQUENCE [LARGE SCALE GENOMIC DNA]</scope>
    <source>
        <strain evidence="8">49125</strain>
    </source>
</reference>
<name>A0ABX8JQP3_9ENTR</name>
<comment type="similarity">
    <text evidence="4">Belongs to the aldehyde dehydrogenase family. AstD subfamily.</text>
</comment>
<keyword evidence="1 4" id="KW-0056">Arginine metabolism</keyword>
<organism evidence="7 8">
    <name type="scientific">Leclercia pneumoniae</name>
    <dbReference type="NCBI Taxonomy" id="2815358"/>
    <lineage>
        <taxon>Bacteria</taxon>
        <taxon>Pseudomonadati</taxon>
        <taxon>Pseudomonadota</taxon>
        <taxon>Gammaproteobacteria</taxon>
        <taxon>Enterobacterales</taxon>
        <taxon>Enterobacteriaceae</taxon>
        <taxon>Leclercia</taxon>
    </lineage>
</organism>
<dbReference type="Gene3D" id="3.40.605.10">
    <property type="entry name" value="Aldehyde Dehydrogenase, Chain A, domain 1"/>
    <property type="match status" value="1"/>
</dbReference>
<keyword evidence="8" id="KW-1185">Reference proteome</keyword>
<evidence type="ECO:0000256" key="4">
    <source>
        <dbReference type="HAMAP-Rule" id="MF_01174"/>
    </source>
</evidence>
<dbReference type="GO" id="GO:0043824">
    <property type="term" value="F:succinylglutamate-semialdehyde dehydrogenase activity"/>
    <property type="evidence" value="ECO:0007669"/>
    <property type="project" value="UniProtKB-EC"/>
</dbReference>
<dbReference type="InterPro" id="IPR016162">
    <property type="entry name" value="Ald_DH_N"/>
</dbReference>
<feature type="domain" description="Aldehyde dehydrogenase" evidence="6">
    <location>
        <begin position="9"/>
        <end position="459"/>
    </location>
</feature>
<evidence type="ECO:0000256" key="5">
    <source>
        <dbReference type="PROSITE-ProRule" id="PRU10007"/>
    </source>
</evidence>
<comment type="pathway">
    <text evidence="4">Amino-acid degradation; L-arginine degradation via AST pathway; L-glutamate and succinate from L-arginine: step 4/5.</text>
</comment>
<protein>
    <recommendedName>
        <fullName evidence="4">N-succinylglutamate 5-semialdehyde dehydrogenase</fullName>
        <ecNumber evidence="4">1.2.1.71</ecNumber>
    </recommendedName>
    <alternativeName>
        <fullName evidence="4">Succinylglutamic semialdehyde dehydrogenase</fullName>
        <shortName evidence="4">SGSD</shortName>
    </alternativeName>
</protein>
<dbReference type="InterPro" id="IPR016160">
    <property type="entry name" value="Ald_DH_CS_CYS"/>
</dbReference>
<feature type="active site" evidence="4 5">
    <location>
        <position position="243"/>
    </location>
</feature>
<dbReference type="PROSITE" id="PS00687">
    <property type="entry name" value="ALDEHYDE_DEHYDR_GLU"/>
    <property type="match status" value="1"/>
</dbReference>
<evidence type="ECO:0000313" key="7">
    <source>
        <dbReference type="EMBL" id="QWW77961.1"/>
    </source>
</evidence>
<dbReference type="CDD" id="cd07095">
    <property type="entry name" value="ALDH_SGSD_AstD"/>
    <property type="match status" value="1"/>
</dbReference>
<dbReference type="SUPFAM" id="SSF53720">
    <property type="entry name" value="ALDH-like"/>
    <property type="match status" value="1"/>
</dbReference>
<dbReference type="EC" id="1.2.1.71" evidence="4"/>
<evidence type="ECO:0000256" key="2">
    <source>
        <dbReference type="ARBA" id="ARBA00023002"/>
    </source>
</evidence>
<dbReference type="Pfam" id="PF00171">
    <property type="entry name" value="Aldedh"/>
    <property type="match status" value="1"/>
</dbReference>
<dbReference type="HAMAP" id="MF_01174">
    <property type="entry name" value="Aldedh_AstD"/>
    <property type="match status" value="1"/>
</dbReference>
<dbReference type="NCBIfam" id="NF006992">
    <property type="entry name" value="PRK09457.1"/>
    <property type="match status" value="1"/>
</dbReference>
<proteinExistence type="inferred from homology"/>
<dbReference type="InterPro" id="IPR015590">
    <property type="entry name" value="Aldehyde_DH_dom"/>
</dbReference>
<keyword evidence="3 4" id="KW-0520">NAD</keyword>
<evidence type="ECO:0000313" key="8">
    <source>
        <dbReference type="Proteomes" id="UP000683497"/>
    </source>
</evidence>
<evidence type="ECO:0000256" key="3">
    <source>
        <dbReference type="ARBA" id="ARBA00023027"/>
    </source>
</evidence>
<dbReference type="PANTHER" id="PTHR11699">
    <property type="entry name" value="ALDEHYDE DEHYDROGENASE-RELATED"/>
    <property type="match status" value="1"/>
</dbReference>
<dbReference type="NCBIfam" id="TIGR03240">
    <property type="entry name" value="arg_catab_astD"/>
    <property type="match status" value="1"/>
</dbReference>
<dbReference type="PROSITE" id="PS00070">
    <property type="entry name" value="ALDEHYDE_DEHYDR_CYS"/>
    <property type="match status" value="1"/>
</dbReference>
<evidence type="ECO:0000256" key="1">
    <source>
        <dbReference type="ARBA" id="ARBA00022503"/>
    </source>
</evidence>
<dbReference type="Gene3D" id="3.40.309.10">
    <property type="entry name" value="Aldehyde Dehydrogenase, Chain A, domain 2"/>
    <property type="match status" value="1"/>
</dbReference>
<dbReference type="RefSeq" id="WP_207293569.1">
    <property type="nucleotide sequence ID" value="NZ_CP071383.1"/>
</dbReference>
<dbReference type="Proteomes" id="UP000683497">
    <property type="component" value="Chromosome"/>
</dbReference>
<dbReference type="InterPro" id="IPR016161">
    <property type="entry name" value="Ald_DH/histidinol_DH"/>
</dbReference>
<dbReference type="InterPro" id="IPR029510">
    <property type="entry name" value="Ald_DH_CS_GLU"/>
</dbReference>
<dbReference type="InterPro" id="IPR017649">
    <property type="entry name" value="SuccinylGlu_semiald_DH_AstD"/>
</dbReference>
<gene>
    <name evidence="4 7" type="primary">astD</name>
    <name evidence="7" type="ORF">KQ929_11780</name>
</gene>